<dbReference type="AlphaFoldDB" id="A0A060T7V6"/>
<keyword evidence="6 7" id="KW-0472">Membrane</keyword>
<organism evidence="8">
    <name type="scientific">Blastobotrys adeninivorans</name>
    <name type="common">Yeast</name>
    <name type="synonym">Arxula adeninivorans</name>
    <dbReference type="NCBI Taxonomy" id="409370"/>
    <lineage>
        <taxon>Eukaryota</taxon>
        <taxon>Fungi</taxon>
        <taxon>Dikarya</taxon>
        <taxon>Ascomycota</taxon>
        <taxon>Saccharomycotina</taxon>
        <taxon>Dipodascomycetes</taxon>
        <taxon>Dipodascales</taxon>
        <taxon>Trichomonascaceae</taxon>
        <taxon>Blastobotrys</taxon>
    </lineage>
</organism>
<dbReference type="PANTHER" id="PTHR10766">
    <property type="entry name" value="TRANSMEMBRANE 9 SUPERFAMILY PROTEIN"/>
    <property type="match status" value="1"/>
</dbReference>
<evidence type="ECO:0000256" key="6">
    <source>
        <dbReference type="ARBA" id="ARBA00023136"/>
    </source>
</evidence>
<evidence type="ECO:0000256" key="1">
    <source>
        <dbReference type="ARBA" id="ARBA00004141"/>
    </source>
</evidence>
<feature type="transmembrane region" description="Helical" evidence="7">
    <location>
        <begin position="519"/>
        <end position="545"/>
    </location>
</feature>
<keyword evidence="3 7" id="KW-0812">Transmembrane</keyword>
<accession>A0A060T7V6</accession>
<evidence type="ECO:0000256" key="7">
    <source>
        <dbReference type="RuleBase" id="RU363079"/>
    </source>
</evidence>
<feature type="transmembrane region" description="Helical" evidence="7">
    <location>
        <begin position="588"/>
        <end position="617"/>
    </location>
</feature>
<feature type="transmembrane region" description="Helical" evidence="7">
    <location>
        <begin position="265"/>
        <end position="287"/>
    </location>
</feature>
<dbReference type="InterPro" id="IPR004240">
    <property type="entry name" value="EMP70"/>
</dbReference>
<dbReference type="GO" id="GO:0000329">
    <property type="term" value="C:fungal-type vacuole membrane"/>
    <property type="evidence" value="ECO:0007669"/>
    <property type="project" value="TreeGrafter"/>
</dbReference>
<feature type="transmembrane region" description="Helical" evidence="7">
    <location>
        <begin position="328"/>
        <end position="355"/>
    </location>
</feature>
<keyword evidence="5 7" id="KW-1133">Transmembrane helix</keyword>
<dbReference type="Pfam" id="PF02990">
    <property type="entry name" value="EMP70"/>
    <property type="match status" value="1"/>
</dbReference>
<sequence length="627" mass="70143">MLFLIPLAATLPVASAFYLPGVSPTDYEEGQKVPLLVNSLTPEYSFSDGGLNSVLSYDYYFSSFHFCQPDGGPKKQGESIGSILFGDRIFNSPFELTMLKDEACKFLCKSTYPAKDTEFVESKIWQDYMHNWLIDGLPAAATPLEADSEEYYSSGFPLGTVAESSSSEDGVAGLNNHYDITVEYHPTRKDKFRVVGVVIEPSSRKNAAPGDDGKAQCDATDMVILNKKEDTDVVFTYSVKWKQSDNPWATRWDKYLHVLNPKIHWFSLINSTILVIFLTAMVSTVLLRALHKDIGRYNEIDLGEDFQEDSGWKLVHGDVFRAPKRRMLLSIFIGSGSQLFVMTGLTLVFALLGFLSPSNRGSLTTMMILFYTLFSFVGGYVSARVYKTFGGEAWKLNMLLTPLVVPGILFASFFALNFFLVMAHASGAVPFGTMLALVAIWFGISLPLSGAGSFLGFKKGGFSTPVRTNQIPRQIPPQPTYLKTIPSVLMSGILPFGAIFVELYFIMNSIWFHKLYYMFGFLFVCYGLMVSTSAAVTILMTYFLLTSENYHWQWRSFFMSGACAFYVFACSMIYWFSKMSFGDLTSSVLYLGYSLLTTFIVFILTGTVGFASTFIFVRKIYSSIKID</sequence>
<comment type="similarity">
    <text evidence="2 7">Belongs to the nonaspanin (TM9SF) (TC 9.A.2) family.</text>
</comment>
<feature type="transmembrane region" description="Helical" evidence="7">
    <location>
        <begin position="398"/>
        <end position="422"/>
    </location>
</feature>
<evidence type="ECO:0000256" key="5">
    <source>
        <dbReference type="ARBA" id="ARBA00022989"/>
    </source>
</evidence>
<evidence type="ECO:0000256" key="4">
    <source>
        <dbReference type="ARBA" id="ARBA00022729"/>
    </source>
</evidence>
<proteinExistence type="inferred from homology"/>
<evidence type="ECO:0000313" key="8">
    <source>
        <dbReference type="EMBL" id="CDP37048.1"/>
    </source>
</evidence>
<name>A0A060T7V6_BLAAD</name>
<evidence type="ECO:0000256" key="2">
    <source>
        <dbReference type="ARBA" id="ARBA00005227"/>
    </source>
</evidence>
<evidence type="ECO:0000256" key="3">
    <source>
        <dbReference type="ARBA" id="ARBA00022692"/>
    </source>
</evidence>
<dbReference type="PhylomeDB" id="A0A060T7V6"/>
<protein>
    <recommendedName>
        <fullName evidence="7">Transmembrane 9 superfamily member</fullName>
    </recommendedName>
</protein>
<feature type="signal peptide" evidence="7">
    <location>
        <begin position="1"/>
        <end position="16"/>
    </location>
</feature>
<feature type="transmembrane region" description="Helical" evidence="7">
    <location>
        <begin position="557"/>
        <end position="576"/>
    </location>
</feature>
<keyword evidence="4 7" id="KW-0732">Signal</keyword>
<dbReference type="GO" id="GO:0005768">
    <property type="term" value="C:endosome"/>
    <property type="evidence" value="ECO:0007669"/>
    <property type="project" value="TreeGrafter"/>
</dbReference>
<dbReference type="GO" id="GO:0072657">
    <property type="term" value="P:protein localization to membrane"/>
    <property type="evidence" value="ECO:0007669"/>
    <property type="project" value="TreeGrafter"/>
</dbReference>
<feature type="transmembrane region" description="Helical" evidence="7">
    <location>
        <begin position="434"/>
        <end position="457"/>
    </location>
</feature>
<dbReference type="EMBL" id="HG937694">
    <property type="protein sequence ID" value="CDP37048.1"/>
    <property type="molecule type" value="Genomic_DNA"/>
</dbReference>
<comment type="subcellular location">
    <subcellularLocation>
        <location evidence="1">Membrane</location>
        <topology evidence="1">Multi-pass membrane protein</topology>
    </subcellularLocation>
</comment>
<feature type="transmembrane region" description="Helical" evidence="7">
    <location>
        <begin position="367"/>
        <end position="386"/>
    </location>
</feature>
<feature type="chain" id="PRO_5007353053" description="Transmembrane 9 superfamily member" evidence="7">
    <location>
        <begin position="17"/>
        <end position="627"/>
    </location>
</feature>
<dbReference type="PANTHER" id="PTHR10766:SF111">
    <property type="entry name" value="TRANSMEMBRANE 9 SUPERFAMILY MEMBER 2"/>
    <property type="match status" value="1"/>
</dbReference>
<reference evidence="8" key="2">
    <citation type="submission" date="2014-06" db="EMBL/GenBank/DDBJ databases">
        <title>The complete genome of Blastobotrys (Arxula) adeninivorans LS3 - a yeast of biotechnological interest.</title>
        <authorList>
            <person name="Kunze G."/>
            <person name="Gaillardin C."/>
            <person name="Czernicka M."/>
            <person name="Durrens P."/>
            <person name="Martin T."/>
            <person name="Boer E."/>
            <person name="Gabaldon T."/>
            <person name="Cruz J."/>
            <person name="Talla E."/>
            <person name="Marck C."/>
            <person name="Goffeau A."/>
            <person name="Barbe V."/>
            <person name="Baret P."/>
            <person name="Baronian K."/>
            <person name="Beier S."/>
            <person name="Bleykasten C."/>
            <person name="Bode R."/>
            <person name="Casaregola S."/>
            <person name="Despons L."/>
            <person name="Fairhead C."/>
            <person name="Giersberg M."/>
            <person name="Gierski P."/>
            <person name="Hahnel U."/>
            <person name="Hartmann A."/>
            <person name="Jankowska D."/>
            <person name="Jubin C."/>
            <person name="Jung P."/>
            <person name="Lafontaine I."/>
            <person name="Leh-Louis V."/>
            <person name="Lemaire M."/>
            <person name="Marcet-Houben M."/>
            <person name="Mascher M."/>
            <person name="Morel G."/>
            <person name="Richard G.-F."/>
            <person name="Riechen J."/>
            <person name="Sacerdot C."/>
            <person name="Sarkar A."/>
            <person name="Savel G."/>
            <person name="Schacherer J."/>
            <person name="Sherman D."/>
            <person name="Straub M.-L."/>
            <person name="Stein N."/>
            <person name="Thierry A."/>
            <person name="Trautwein-Schult A."/>
            <person name="Westhof E."/>
            <person name="Worch S."/>
            <person name="Dujon B."/>
            <person name="Souciet J.-L."/>
            <person name="Wincker P."/>
            <person name="Scholz U."/>
            <person name="Neuveglise N."/>
        </authorList>
    </citation>
    <scope>NUCLEOTIDE SEQUENCE</scope>
    <source>
        <strain evidence="8">LS3</strain>
    </source>
</reference>
<gene>
    <name evidence="8" type="ORF">GNLVRS02_ARAD1D02530g</name>
</gene>
<feature type="transmembrane region" description="Helical" evidence="7">
    <location>
        <begin position="488"/>
        <end position="507"/>
    </location>
</feature>
<reference evidence="8" key="1">
    <citation type="submission" date="2014-02" db="EMBL/GenBank/DDBJ databases">
        <authorList>
            <person name="Genoscope - CEA"/>
        </authorList>
    </citation>
    <scope>NUCLEOTIDE SEQUENCE</scope>
    <source>
        <strain evidence="8">LS3</strain>
    </source>
</reference>
<dbReference type="GO" id="GO:0007034">
    <property type="term" value="P:vacuolar transport"/>
    <property type="evidence" value="ECO:0007669"/>
    <property type="project" value="TreeGrafter"/>
</dbReference>